<feature type="compositionally biased region" description="Polar residues" evidence="1">
    <location>
        <begin position="67"/>
        <end position="80"/>
    </location>
</feature>
<dbReference type="AlphaFoldDB" id="A0A8J4TIF2"/>
<protein>
    <submittedName>
        <fullName evidence="2">Uncharacterized protein</fullName>
    </submittedName>
</protein>
<comment type="caution">
    <text evidence="2">The sequence shown here is derived from an EMBL/GenBank/DDBJ whole genome shotgun (WGS) entry which is preliminary data.</text>
</comment>
<proteinExistence type="predicted"/>
<feature type="compositionally biased region" description="Basic and acidic residues" evidence="1">
    <location>
        <begin position="56"/>
        <end position="66"/>
    </location>
</feature>
<dbReference type="Proteomes" id="UP000727407">
    <property type="component" value="Unassembled WGS sequence"/>
</dbReference>
<feature type="compositionally biased region" description="Basic and acidic residues" evidence="1">
    <location>
        <begin position="1"/>
        <end position="11"/>
    </location>
</feature>
<organism evidence="2 3">
    <name type="scientific">Clarias magur</name>
    <name type="common">Asian catfish</name>
    <name type="synonym">Macropteronotus magur</name>
    <dbReference type="NCBI Taxonomy" id="1594786"/>
    <lineage>
        <taxon>Eukaryota</taxon>
        <taxon>Metazoa</taxon>
        <taxon>Chordata</taxon>
        <taxon>Craniata</taxon>
        <taxon>Vertebrata</taxon>
        <taxon>Euteleostomi</taxon>
        <taxon>Actinopterygii</taxon>
        <taxon>Neopterygii</taxon>
        <taxon>Teleostei</taxon>
        <taxon>Ostariophysi</taxon>
        <taxon>Siluriformes</taxon>
        <taxon>Clariidae</taxon>
        <taxon>Clarias</taxon>
    </lineage>
</organism>
<evidence type="ECO:0000313" key="2">
    <source>
        <dbReference type="EMBL" id="KAF5891109.1"/>
    </source>
</evidence>
<feature type="compositionally biased region" description="Polar residues" evidence="1">
    <location>
        <begin position="41"/>
        <end position="50"/>
    </location>
</feature>
<feature type="non-terminal residue" evidence="2">
    <location>
        <position position="1"/>
    </location>
</feature>
<reference evidence="2" key="1">
    <citation type="submission" date="2020-07" db="EMBL/GenBank/DDBJ databases">
        <title>Clarias magur genome sequencing, assembly and annotation.</title>
        <authorList>
            <person name="Kushwaha B."/>
            <person name="Kumar R."/>
            <person name="Das P."/>
            <person name="Joshi C.G."/>
            <person name="Kumar D."/>
            <person name="Nagpure N.S."/>
            <person name="Pandey M."/>
            <person name="Agarwal S."/>
            <person name="Srivastava S."/>
            <person name="Singh M."/>
            <person name="Sahoo L."/>
            <person name="Jayasankar P."/>
            <person name="Meher P.K."/>
            <person name="Koringa P.G."/>
            <person name="Iquebal M.A."/>
            <person name="Das S.P."/>
            <person name="Bit A."/>
            <person name="Patnaik S."/>
            <person name="Patel N."/>
            <person name="Shah T.M."/>
            <person name="Hinsu A."/>
            <person name="Jena J.K."/>
        </authorList>
    </citation>
    <scope>NUCLEOTIDE SEQUENCE</scope>
    <source>
        <strain evidence="2">CIFAMagur01</strain>
        <tissue evidence="2">Testis</tissue>
    </source>
</reference>
<name>A0A8J4TIF2_CLAMG</name>
<keyword evidence="3" id="KW-1185">Reference proteome</keyword>
<gene>
    <name evidence="2" type="ORF">DAT39_019188</name>
</gene>
<evidence type="ECO:0000313" key="3">
    <source>
        <dbReference type="Proteomes" id="UP000727407"/>
    </source>
</evidence>
<dbReference type="EMBL" id="QNUK01000614">
    <property type="protein sequence ID" value="KAF5891109.1"/>
    <property type="molecule type" value="Genomic_DNA"/>
</dbReference>
<feature type="non-terminal residue" evidence="2">
    <location>
        <position position="80"/>
    </location>
</feature>
<accession>A0A8J4TIF2</accession>
<sequence>GRKPENHEEVHVNMPHRKVVKTRDQSRTSGVKRQPRHAPHQPNSQQSKMGNTVGIKTEKNKDHTRDSGSVSQPCGVTQKP</sequence>
<evidence type="ECO:0000256" key="1">
    <source>
        <dbReference type="SAM" id="MobiDB-lite"/>
    </source>
</evidence>
<feature type="region of interest" description="Disordered" evidence="1">
    <location>
        <begin position="1"/>
        <end position="80"/>
    </location>
</feature>